<gene>
    <name evidence="2" type="ORF">ODALV1_LOCUS372</name>
</gene>
<comment type="caution">
    <text evidence="2">The sequence shown here is derived from an EMBL/GenBank/DDBJ whole genome shotgun (WGS) entry which is preliminary data.</text>
</comment>
<evidence type="ECO:0000256" key="1">
    <source>
        <dbReference type="SAM" id="MobiDB-lite"/>
    </source>
</evidence>
<dbReference type="Proteomes" id="UP001642540">
    <property type="component" value="Unassembled WGS sequence"/>
</dbReference>
<dbReference type="EMBL" id="CAXLJM020000002">
    <property type="protein sequence ID" value="CAL8068594.1"/>
    <property type="molecule type" value="Genomic_DNA"/>
</dbReference>
<reference evidence="2 3" key="1">
    <citation type="submission" date="2024-08" db="EMBL/GenBank/DDBJ databases">
        <authorList>
            <person name="Cucini C."/>
            <person name="Frati F."/>
        </authorList>
    </citation>
    <scope>NUCLEOTIDE SEQUENCE [LARGE SCALE GENOMIC DNA]</scope>
</reference>
<name>A0ABP1PPB3_9HEXA</name>
<protein>
    <submittedName>
        <fullName evidence="2">Uncharacterized protein</fullName>
    </submittedName>
</protein>
<evidence type="ECO:0000313" key="3">
    <source>
        <dbReference type="Proteomes" id="UP001642540"/>
    </source>
</evidence>
<keyword evidence="3" id="KW-1185">Reference proteome</keyword>
<organism evidence="2 3">
    <name type="scientific">Orchesella dallaii</name>
    <dbReference type="NCBI Taxonomy" id="48710"/>
    <lineage>
        <taxon>Eukaryota</taxon>
        <taxon>Metazoa</taxon>
        <taxon>Ecdysozoa</taxon>
        <taxon>Arthropoda</taxon>
        <taxon>Hexapoda</taxon>
        <taxon>Collembola</taxon>
        <taxon>Entomobryomorpha</taxon>
        <taxon>Entomobryoidea</taxon>
        <taxon>Orchesellidae</taxon>
        <taxon>Orchesellinae</taxon>
        <taxon>Orchesella</taxon>
    </lineage>
</organism>
<evidence type="ECO:0000313" key="2">
    <source>
        <dbReference type="EMBL" id="CAL8068594.1"/>
    </source>
</evidence>
<accession>A0ABP1PPB3</accession>
<feature type="region of interest" description="Disordered" evidence="1">
    <location>
        <begin position="79"/>
        <end position="117"/>
    </location>
</feature>
<proteinExistence type="predicted"/>
<sequence length="201" mass="21760">MSSSKHGPIGRMPNTLTSPTIIVYFDTNKAPRDSLQTDSTEFRGFSLLYVTDVDHGTIPIQHSKKQSSVAIKDHSTATPQLLTTDNSNLKPSESSTASSFVVQKQSTTDQSSGSPGVVNIQTTDKHFDILATQSNEHVRLYASELDSISIIKADKIQAKPTQEPTMCTAKLETGMTDECNQITTVTASSTPLTANNITVRN</sequence>